<comment type="catalytic activity">
    <reaction evidence="8">
        <text>L-threonyl-[protein] + ATP = O-phospho-L-threonyl-[protein] + ADP + H(+)</text>
        <dbReference type="Rhea" id="RHEA:46608"/>
        <dbReference type="Rhea" id="RHEA-COMP:11060"/>
        <dbReference type="Rhea" id="RHEA-COMP:11605"/>
        <dbReference type="ChEBI" id="CHEBI:15378"/>
        <dbReference type="ChEBI" id="CHEBI:30013"/>
        <dbReference type="ChEBI" id="CHEBI:30616"/>
        <dbReference type="ChEBI" id="CHEBI:61977"/>
        <dbReference type="ChEBI" id="CHEBI:456216"/>
        <dbReference type="EC" id="2.7.11.1"/>
    </reaction>
</comment>
<dbReference type="InterPro" id="IPR005543">
    <property type="entry name" value="PASTA_dom"/>
</dbReference>
<evidence type="ECO:0000256" key="4">
    <source>
        <dbReference type="ARBA" id="ARBA00022737"/>
    </source>
</evidence>
<dbReference type="Proteomes" id="UP001381003">
    <property type="component" value="Chromosome"/>
</dbReference>
<evidence type="ECO:0000256" key="1">
    <source>
        <dbReference type="ARBA" id="ARBA00012513"/>
    </source>
</evidence>
<evidence type="ECO:0000256" key="12">
    <source>
        <dbReference type="SAM" id="Phobius"/>
    </source>
</evidence>
<evidence type="ECO:0000256" key="10">
    <source>
        <dbReference type="PROSITE-ProRule" id="PRU10141"/>
    </source>
</evidence>
<sequence length="640" mass="67502">MSTSAPRLLGGRYEVGELIGRGGMAEVHLGHDTRLGRPVAIKILRTDHARDAAFLGRFRREAQSVAGLNHRSIVAVYDSGEDRHTEAGGAALDIPYIVMELVDGYTLRELLNDSEHGYLDPDEAARIVQAVLEALAYSHEMGMVHRDIKPGNVMVTDDGSVKVMDFGIARALADTQATMTQTQAVIGTAQYISPEQARGETVDQRSDVYSTGCLLFELLTGRTPYTGEPISLTYQHVNADIPLPSSINPDVPPQLDAIVHHALTKDRDERYTDARSMAEDLKAYRGGMPISPVATDSLEAATATIPLTAPRAVPVPRTDPDTASMPATQPRRRSGRLGWVFAALLLIPLALLGWFAWDAAQGPDVVQVTVPGVVGRDVDAATAAIEKVGLEVDVEQRADEAAKGEVLEQDPRGGTTLPEGETVTLVASSGPDQVPVPSLSGKGLAEATRDLEAAGLELGTVTKEDSPDQTTNRVISSSPGPAESVAAGSEVDLVVASGNVELGDYTGQQVDDATREIFGLNLKVVRESQESGEEPDTVLSQRPGPGKVKQGSTVTLVVARPPGQTTTATVTETPTPTSTTPSSTTSTTEPTTTDSPTTEPSPTSTSPTSDPLTPSSTTPRPTGPPTNSTTQSPASPNRSP</sequence>
<dbReference type="InterPro" id="IPR017441">
    <property type="entry name" value="Protein_kinase_ATP_BS"/>
</dbReference>
<dbReference type="CDD" id="cd06577">
    <property type="entry name" value="PASTA_pknB"/>
    <property type="match status" value="3"/>
</dbReference>
<name>A0ABZ2FH35_9MICO</name>
<keyword evidence="12" id="KW-1133">Transmembrane helix</keyword>
<feature type="region of interest" description="Disordered" evidence="11">
    <location>
        <begin position="311"/>
        <end position="330"/>
    </location>
</feature>
<dbReference type="Pfam" id="PF00069">
    <property type="entry name" value="Pkinase"/>
    <property type="match status" value="1"/>
</dbReference>
<feature type="region of interest" description="Disordered" evidence="11">
    <location>
        <begin position="527"/>
        <end position="640"/>
    </location>
</feature>
<comment type="catalytic activity">
    <reaction evidence="9">
        <text>L-seryl-[protein] + ATP = O-phospho-L-seryl-[protein] + ADP + H(+)</text>
        <dbReference type="Rhea" id="RHEA:17989"/>
        <dbReference type="Rhea" id="RHEA-COMP:9863"/>
        <dbReference type="Rhea" id="RHEA-COMP:11604"/>
        <dbReference type="ChEBI" id="CHEBI:15378"/>
        <dbReference type="ChEBI" id="CHEBI:29999"/>
        <dbReference type="ChEBI" id="CHEBI:30616"/>
        <dbReference type="ChEBI" id="CHEBI:83421"/>
        <dbReference type="ChEBI" id="CHEBI:456216"/>
        <dbReference type="EC" id="2.7.11.1"/>
    </reaction>
</comment>
<dbReference type="CDD" id="cd14014">
    <property type="entry name" value="STKc_PknB_like"/>
    <property type="match status" value="1"/>
</dbReference>
<keyword evidence="5 10" id="KW-0547">Nucleotide-binding</keyword>
<feature type="domain" description="PASTA" evidence="14">
    <location>
        <begin position="430"/>
        <end position="497"/>
    </location>
</feature>
<keyword evidence="2" id="KW-0723">Serine/threonine-protein kinase</keyword>
<feature type="compositionally biased region" description="Low complexity" evidence="11">
    <location>
        <begin position="565"/>
        <end position="630"/>
    </location>
</feature>
<feature type="domain" description="PASTA" evidence="14">
    <location>
        <begin position="364"/>
        <end position="429"/>
    </location>
</feature>
<reference evidence="15 16" key="1">
    <citation type="submission" date="2022-09" db="EMBL/GenBank/DDBJ databases">
        <title>Complete genome sequence of Janibacter terrae strain COS04-44, PCL-degrading bacteria isolated from oil spilled coast.</title>
        <authorList>
            <person name="Park H."/>
            <person name="Kim J.Y."/>
            <person name="An S.H."/>
            <person name="Lee C.M."/>
            <person name="Weon H.-Y."/>
        </authorList>
    </citation>
    <scope>NUCLEOTIDE SEQUENCE [LARGE SCALE GENOMIC DNA]</scope>
    <source>
        <strain evidence="15 16">COS04-44</strain>
    </source>
</reference>
<dbReference type="InterPro" id="IPR011009">
    <property type="entry name" value="Kinase-like_dom_sf"/>
</dbReference>
<feature type="domain" description="Protein kinase" evidence="13">
    <location>
        <begin position="13"/>
        <end position="285"/>
    </location>
</feature>
<dbReference type="EMBL" id="CP104874">
    <property type="protein sequence ID" value="WWF06521.1"/>
    <property type="molecule type" value="Genomic_DNA"/>
</dbReference>
<protein>
    <recommendedName>
        <fullName evidence="1">non-specific serine/threonine protein kinase</fullName>
        <ecNumber evidence="1">2.7.11.1</ecNumber>
    </recommendedName>
</protein>
<feature type="transmembrane region" description="Helical" evidence="12">
    <location>
        <begin position="337"/>
        <end position="357"/>
    </location>
</feature>
<keyword evidence="6 15" id="KW-0418">Kinase</keyword>
<feature type="region of interest" description="Disordered" evidence="11">
    <location>
        <begin position="462"/>
        <end position="484"/>
    </location>
</feature>
<dbReference type="RefSeq" id="WP_338539071.1">
    <property type="nucleotide sequence ID" value="NZ_CP104874.1"/>
</dbReference>
<dbReference type="SUPFAM" id="SSF56112">
    <property type="entry name" value="Protein kinase-like (PK-like)"/>
    <property type="match status" value="1"/>
</dbReference>
<dbReference type="InterPro" id="IPR008271">
    <property type="entry name" value="Ser/Thr_kinase_AS"/>
</dbReference>
<proteinExistence type="predicted"/>
<evidence type="ECO:0000256" key="3">
    <source>
        <dbReference type="ARBA" id="ARBA00022679"/>
    </source>
</evidence>
<dbReference type="Pfam" id="PF03793">
    <property type="entry name" value="PASTA"/>
    <property type="match status" value="3"/>
</dbReference>
<evidence type="ECO:0000313" key="15">
    <source>
        <dbReference type="EMBL" id="WWF06521.1"/>
    </source>
</evidence>
<evidence type="ECO:0000256" key="2">
    <source>
        <dbReference type="ARBA" id="ARBA00022527"/>
    </source>
</evidence>
<keyword evidence="12" id="KW-0472">Membrane</keyword>
<gene>
    <name evidence="15" type="primary">pknB</name>
    <name evidence="15" type="ORF">N5P18_06535</name>
</gene>
<evidence type="ECO:0000256" key="6">
    <source>
        <dbReference type="ARBA" id="ARBA00022777"/>
    </source>
</evidence>
<dbReference type="GO" id="GO:0016301">
    <property type="term" value="F:kinase activity"/>
    <property type="evidence" value="ECO:0007669"/>
    <property type="project" value="UniProtKB-KW"/>
</dbReference>
<evidence type="ECO:0000259" key="13">
    <source>
        <dbReference type="PROSITE" id="PS50011"/>
    </source>
</evidence>
<keyword evidence="12" id="KW-0812">Transmembrane</keyword>
<keyword evidence="16" id="KW-1185">Reference proteome</keyword>
<dbReference type="PROSITE" id="PS00108">
    <property type="entry name" value="PROTEIN_KINASE_ST"/>
    <property type="match status" value="1"/>
</dbReference>
<dbReference type="InterPro" id="IPR000719">
    <property type="entry name" value="Prot_kinase_dom"/>
</dbReference>
<feature type="binding site" evidence="10">
    <location>
        <position position="42"/>
    </location>
    <ligand>
        <name>ATP</name>
        <dbReference type="ChEBI" id="CHEBI:30616"/>
    </ligand>
</feature>
<feature type="domain" description="PASTA" evidence="14">
    <location>
        <begin position="498"/>
        <end position="560"/>
    </location>
</feature>
<evidence type="ECO:0000256" key="11">
    <source>
        <dbReference type="SAM" id="MobiDB-lite"/>
    </source>
</evidence>
<dbReference type="Gene3D" id="3.30.200.20">
    <property type="entry name" value="Phosphorylase Kinase, domain 1"/>
    <property type="match status" value="1"/>
</dbReference>
<evidence type="ECO:0000256" key="5">
    <source>
        <dbReference type="ARBA" id="ARBA00022741"/>
    </source>
</evidence>
<evidence type="ECO:0000313" key="16">
    <source>
        <dbReference type="Proteomes" id="UP001381003"/>
    </source>
</evidence>
<dbReference type="PROSITE" id="PS50011">
    <property type="entry name" value="PROTEIN_KINASE_DOM"/>
    <property type="match status" value="1"/>
</dbReference>
<dbReference type="NCBIfam" id="NF033483">
    <property type="entry name" value="PknB_PASTA_kin"/>
    <property type="match status" value="1"/>
</dbReference>
<evidence type="ECO:0000256" key="7">
    <source>
        <dbReference type="ARBA" id="ARBA00022840"/>
    </source>
</evidence>
<evidence type="ECO:0000256" key="9">
    <source>
        <dbReference type="ARBA" id="ARBA00048679"/>
    </source>
</evidence>
<organism evidence="15 16">
    <name type="scientific">Janibacter terrae</name>
    <dbReference type="NCBI Taxonomy" id="103817"/>
    <lineage>
        <taxon>Bacteria</taxon>
        <taxon>Bacillati</taxon>
        <taxon>Actinomycetota</taxon>
        <taxon>Actinomycetes</taxon>
        <taxon>Micrococcales</taxon>
        <taxon>Intrasporangiaceae</taxon>
        <taxon>Janibacter</taxon>
    </lineage>
</organism>
<dbReference type="Gene3D" id="1.10.510.10">
    <property type="entry name" value="Transferase(Phosphotransferase) domain 1"/>
    <property type="match status" value="1"/>
</dbReference>
<feature type="compositionally biased region" description="Polar residues" evidence="11">
    <location>
        <begin position="468"/>
        <end position="479"/>
    </location>
</feature>
<dbReference type="EC" id="2.7.11.1" evidence="1"/>
<evidence type="ECO:0000256" key="8">
    <source>
        <dbReference type="ARBA" id="ARBA00047899"/>
    </source>
</evidence>
<evidence type="ECO:0000259" key="14">
    <source>
        <dbReference type="PROSITE" id="PS51178"/>
    </source>
</evidence>
<keyword evidence="4" id="KW-0677">Repeat</keyword>
<keyword evidence="3" id="KW-0808">Transferase</keyword>
<keyword evidence="7 10" id="KW-0067">ATP-binding</keyword>
<dbReference type="Gene3D" id="3.30.10.20">
    <property type="match status" value="3"/>
</dbReference>
<dbReference type="SMART" id="SM00220">
    <property type="entry name" value="S_TKc"/>
    <property type="match status" value="1"/>
</dbReference>
<accession>A0ABZ2FH35</accession>
<dbReference type="SMART" id="SM00740">
    <property type="entry name" value="PASTA"/>
    <property type="match status" value="3"/>
</dbReference>
<dbReference type="PROSITE" id="PS51178">
    <property type="entry name" value="PASTA"/>
    <property type="match status" value="3"/>
</dbReference>
<dbReference type="PANTHER" id="PTHR43289">
    <property type="entry name" value="MITOGEN-ACTIVATED PROTEIN KINASE KINASE KINASE 20-RELATED"/>
    <property type="match status" value="1"/>
</dbReference>
<dbReference type="PROSITE" id="PS00107">
    <property type="entry name" value="PROTEIN_KINASE_ATP"/>
    <property type="match status" value="1"/>
</dbReference>
<feature type="compositionally biased region" description="Polar residues" evidence="11">
    <location>
        <begin position="631"/>
        <end position="640"/>
    </location>
</feature>
<dbReference type="PANTHER" id="PTHR43289:SF6">
    <property type="entry name" value="SERINE_THREONINE-PROTEIN KINASE NEKL-3"/>
    <property type="match status" value="1"/>
</dbReference>